<evidence type="ECO:0000313" key="8">
    <source>
        <dbReference type="Proteomes" id="UP000321049"/>
    </source>
</evidence>
<keyword evidence="4 5" id="KW-0472">Membrane</keyword>
<sequence>MTEPPPTLAAERTHLAWRRTAIGLTGGGLAASHLLQEFVGPASWSLAAVAVVVAVALASVSHRRHLVSGALPPGGRLVAASTAGVLVIGVAALAFVVLHGP</sequence>
<proteinExistence type="predicted"/>
<protein>
    <recommendedName>
        <fullName evidence="6">DUF202 domain-containing protein</fullName>
    </recommendedName>
</protein>
<keyword evidence="2 5" id="KW-0812">Transmembrane</keyword>
<dbReference type="InterPro" id="IPR003807">
    <property type="entry name" value="DUF202"/>
</dbReference>
<keyword evidence="8" id="KW-1185">Reference proteome</keyword>
<evidence type="ECO:0000256" key="5">
    <source>
        <dbReference type="SAM" id="Phobius"/>
    </source>
</evidence>
<dbReference type="Pfam" id="PF02656">
    <property type="entry name" value="DUF202"/>
    <property type="match status" value="1"/>
</dbReference>
<evidence type="ECO:0000259" key="6">
    <source>
        <dbReference type="Pfam" id="PF02656"/>
    </source>
</evidence>
<comment type="subcellular location">
    <subcellularLocation>
        <location evidence="1">Endomembrane system</location>
        <topology evidence="1">Multi-pass membrane protein</topology>
    </subcellularLocation>
</comment>
<feature type="domain" description="DUF202" evidence="6">
    <location>
        <begin position="6"/>
        <end position="67"/>
    </location>
</feature>
<evidence type="ECO:0000256" key="4">
    <source>
        <dbReference type="ARBA" id="ARBA00023136"/>
    </source>
</evidence>
<evidence type="ECO:0000256" key="3">
    <source>
        <dbReference type="ARBA" id="ARBA00022989"/>
    </source>
</evidence>
<dbReference type="EMBL" id="BJWH01000010">
    <property type="protein sequence ID" value="GEL98635.1"/>
    <property type="molecule type" value="Genomic_DNA"/>
</dbReference>
<evidence type="ECO:0000256" key="2">
    <source>
        <dbReference type="ARBA" id="ARBA00022692"/>
    </source>
</evidence>
<name>A0A511JL35_9CELL</name>
<dbReference type="GO" id="GO:0012505">
    <property type="term" value="C:endomembrane system"/>
    <property type="evidence" value="ECO:0007669"/>
    <property type="project" value="UniProtKB-SubCell"/>
</dbReference>
<organism evidence="7 8">
    <name type="scientific">Cellulomonas terrae</name>
    <dbReference type="NCBI Taxonomy" id="311234"/>
    <lineage>
        <taxon>Bacteria</taxon>
        <taxon>Bacillati</taxon>
        <taxon>Actinomycetota</taxon>
        <taxon>Actinomycetes</taxon>
        <taxon>Micrococcales</taxon>
        <taxon>Cellulomonadaceae</taxon>
        <taxon>Cellulomonas</taxon>
    </lineage>
</organism>
<keyword evidence="3 5" id="KW-1133">Transmembrane helix</keyword>
<dbReference type="RefSeq" id="WP_146846144.1">
    <property type="nucleotide sequence ID" value="NZ_BJWH01000010.1"/>
</dbReference>
<gene>
    <name evidence="7" type="ORF">CTE05_21820</name>
</gene>
<feature type="transmembrane region" description="Helical" evidence="5">
    <location>
        <begin position="77"/>
        <end position="98"/>
    </location>
</feature>
<feature type="transmembrane region" description="Helical" evidence="5">
    <location>
        <begin position="38"/>
        <end position="57"/>
    </location>
</feature>
<dbReference type="AlphaFoldDB" id="A0A511JL35"/>
<dbReference type="Proteomes" id="UP000321049">
    <property type="component" value="Unassembled WGS sequence"/>
</dbReference>
<reference evidence="7 8" key="1">
    <citation type="submission" date="2019-07" db="EMBL/GenBank/DDBJ databases">
        <title>Whole genome shotgun sequence of Cellulomonas terrae NBRC 100819.</title>
        <authorList>
            <person name="Hosoyama A."/>
            <person name="Uohara A."/>
            <person name="Ohji S."/>
            <person name="Ichikawa N."/>
        </authorList>
    </citation>
    <scope>NUCLEOTIDE SEQUENCE [LARGE SCALE GENOMIC DNA]</scope>
    <source>
        <strain evidence="7 8">NBRC 100819</strain>
    </source>
</reference>
<accession>A0A511JL35</accession>
<evidence type="ECO:0000313" key="7">
    <source>
        <dbReference type="EMBL" id="GEL98635.1"/>
    </source>
</evidence>
<comment type="caution">
    <text evidence="7">The sequence shown here is derived from an EMBL/GenBank/DDBJ whole genome shotgun (WGS) entry which is preliminary data.</text>
</comment>
<evidence type="ECO:0000256" key="1">
    <source>
        <dbReference type="ARBA" id="ARBA00004127"/>
    </source>
</evidence>